<dbReference type="PANTHER" id="PTHR11339">
    <property type="entry name" value="EXTRACELLULAR MATRIX GLYCOPROTEIN RELATED"/>
    <property type="match status" value="1"/>
</dbReference>
<evidence type="ECO:0000256" key="9">
    <source>
        <dbReference type="PROSITE-ProRule" id="PRU00039"/>
    </source>
</evidence>
<dbReference type="InterPro" id="IPR014853">
    <property type="entry name" value="VWF/SSPO/ZAN-like_Cys-rich_dom"/>
</dbReference>
<protein>
    <recommendedName>
        <fullName evidence="18">Hemocytin</fullName>
    </recommendedName>
</protein>
<evidence type="ECO:0000256" key="1">
    <source>
        <dbReference type="ARBA" id="ARBA00004239"/>
    </source>
</evidence>
<evidence type="ECO:0000256" key="8">
    <source>
        <dbReference type="ARBA" id="ARBA00023180"/>
    </source>
</evidence>
<comment type="similarity">
    <text evidence="2">Belongs to the thrombospondin family.</text>
</comment>
<feature type="region of interest" description="Disordered" evidence="10">
    <location>
        <begin position="1367"/>
        <end position="1388"/>
    </location>
</feature>
<dbReference type="InterPro" id="IPR036084">
    <property type="entry name" value="Ser_inhib-like_sf"/>
</dbReference>
<feature type="domain" description="F5/8 type C" evidence="12">
    <location>
        <begin position="1592"/>
        <end position="1734"/>
    </location>
</feature>
<feature type="region of interest" description="Disordered" evidence="10">
    <location>
        <begin position="3415"/>
        <end position="3448"/>
    </location>
</feature>
<evidence type="ECO:0000259" key="12">
    <source>
        <dbReference type="PROSITE" id="PS50022"/>
    </source>
</evidence>
<dbReference type="PROSITE" id="PS01185">
    <property type="entry name" value="CTCK_1"/>
    <property type="match status" value="1"/>
</dbReference>
<comment type="subcellular location">
    <subcellularLocation>
        <location evidence="1">Secreted</location>
        <location evidence="1">Extracellular space</location>
    </subcellularLocation>
</comment>
<dbReference type="SUPFAM" id="SSF49785">
    <property type="entry name" value="Galactose-binding domain-like"/>
    <property type="match status" value="2"/>
</dbReference>
<evidence type="ECO:0008006" key="18">
    <source>
        <dbReference type="Google" id="ProtNLM"/>
    </source>
</evidence>
<evidence type="ECO:0000313" key="17">
    <source>
        <dbReference type="Proteomes" id="UP000789390"/>
    </source>
</evidence>
<feature type="domain" description="VWFD" evidence="15">
    <location>
        <begin position="2040"/>
        <end position="2214"/>
    </location>
</feature>
<dbReference type="PROSITE" id="PS01225">
    <property type="entry name" value="CTCK_2"/>
    <property type="match status" value="1"/>
</dbReference>
<keyword evidence="8" id="KW-0325">Glycoprotein</keyword>
<dbReference type="Pfam" id="PF08742">
    <property type="entry name" value="C8"/>
    <property type="match status" value="4"/>
</dbReference>
<dbReference type="InterPro" id="IPR001007">
    <property type="entry name" value="VWF_dom"/>
</dbReference>
<sequence length="3448" mass="382114">MNFPVKSLSTVPSCTKTVTIRTDGGDVIKLKQDREVTVNGEEVQLEPSVWIDGVVIRHASSVFLADLNNKKRESVMIIFLFFRSGASKWIGNLVGRPEQGLCGTFNENQRDDMTTPEGDVEQSVAAFANSWKTKEVCQDASIDLEPIHPCELNGHKKAETERQCAKIKDTIFEPCHQVVDPEPYYRDCLYDVCSCQVKLGECLCPTIAAYAKECSQKGVLVDWIPEVFTIPIHECPCIHKGIEYQPGHKELRPGARSPDLCTCISARWHCQPATTEERDLLANVTLRTQMECRSSHNEEYTSCEPEHQLTCKTMDQQVSMKKPVECRPGCQCKKGYIYDPTSKTCMKPSECPCHHAGRSYSENNRITQDCNTCTCHSGKWECTKNQCPGICSNWGESHYKTFDGKQYDFHGNCDYMMAKGAASEPNEKFHVTVQSVPCGSSGVACSKSVTLRLGSAGTGEESITLTRHKKIALGKFSERLVVRGLCGNFNDNALDDFQPPSGGITEVDARVFGDSWRLQKYCPETPSDYIDTCTLHPHRKVWSVMKCSLLKSSLFEKCHAEVPVEYYVEKCVLDSCGCDMGGDCECLCTSFAEYAQVCNAHGIAIRWRSQELCPLQCNEECSTYSPCMSTCPTVTCDNPTGSSSLCAADACVEGCQPKECPKGQIHRSANELSCMPISDCASALCMVVDGVMYAEGDVIERDACHACYCSKGKRVCQGQPCYIPSTTVTPVTIRTTTAVPVLNTTIPEMGISTCRTGWSQWINTHHPKEGGNRNDIEPIPDRLNPGLTNAPVCHPDQMVDIECRASQSKISHKKTGDNVDCNVKTGLECIPGGIKGRSVCHDYEIRILCDCSEIETRKPVYVEPTTKATPISKSSTRYPSTAVTTKITSTPISIREEPTTPVPILDRCDPARPNSPHPTSCHLFYQCVDRIGGVQQVEKTCQPPTMYNPDTMVCDWPEAVIRIRPDCGSVTPTTTKKPVTTAGPCVDGWTDWFSVTSPVDGTGDFEVYEKIVLQHPMCPKSHIRDIECKYMAREAGSKKKSGKARSLADYRTSPDRSVQCTVSDGLICYNSDQESGLCQDYKVRFLCRCEEDVYVVTSTEEERTVSTTTDLPITEDEGECPEGYSWNTCAYSCNQLCLAYGAELKQRGYCRTSEGCAPGCVEEEEMDSQTTFHNRGCSRGNLWRDARTCVPARDCTCRTPFGKIIPPGGVEESDDVCEVCQCLDNEYVCDNSRCAYSWSTPSIDAVKNLTVITTPKPRPIGPTKTPTSCSGWSDWINEYQKPAWGDYESKSVAQLNKMGFCLNGKIADIECRDVQTDTLWTESRDKDLVCSLEKGLTCMPARQGKGRRCQDYKIRYFCECSGGDEGLDSTTTSPTTTTTTTKPTTTPTPTTTIMIWATTKALPRTVDYCPDEHLMPLLSNPLTVPDSSFAATTSKNALYGPSSARFVSSSRPKRFAVRVTKSDLAWVAGKRDMFQHIQVDLGAPTWIYGFEISGSPSVKEYVTSLFVLYSEDNQRFSYVPNRKGRPRLFRGPLEHDGRKKNIFDGPIEARYIRLEPQTWKHAIALRFDLFACNITSDSITLVTTPKPLDDICNDQMGLENGVIDDQQITLSSVNASYNQLRLGSDSAWMPAINSRKEHVKFDFLELRNLSGIVTQGHADGHSWVESYAVRYSSDGETWFTVLNDDSTQRVFHANVDGNTPTTNMFDRLIHARYLKIVPWSWHEAISLRMDILGCYEPITATLPPTLPPTTTTPTTPLPKFCHPCPNIPDDHLNIDHCACPLTQKWNGTGCVHASQCPCFDGHTKYSVGAIYQSHDSCSQCVCRLGGVSDCQKPTCPSCEAGMLSYLSDHPKCQCLCKPCDSGTRLCQSSNVCLNESLWCNGVEDCPDDEKNCVTTTPEPVECLLAVCAEGYIEKNTGLFSNDGCPIYNCAPPASRPTGAPCPEPSCPPGFILELQMADYDTQQTGQSHQDYDHLSQNGQQHMDYDQLSQQSNGELGQLSQSTDDQQSANQESCPPYKCVPEHPKTTPTPVTIPPFVERDDRCSMTGRMFRTFDGTEYSYDVCHHVMMRDMLNDLWSVSVHEHCPATETGCSRLLRIDHNKDIIELLPGLKVGYKGFEYSILQAEQIASLSPDFSIHKVGDSVLFRSEAYSFWIVWDIHSNVKIGVTSKLLEHIDGLCGYYNLKSYDDQRTPEGALAKSTKEFGDSWSIEDSECAPIKCPVSFQTAAWDKCSFLRQDPFSQCHGSDEAALDKAVFRCVDIMCDCMGSLKDKLITEIDAADTCACQAMSVMAVECHDELPTVDLTGWRSKYDCAIDCGTDGSVYKECNKKKCERSCQNNKNPHPCPPMPDLCYPGCVCPDGLVRHGDGKCVKPSECRDCVCDAFGDPHYISFDRNNFTFGGNCTYVAARDKLSKLESKIDHDFQVLVTNSECNEDGKTSCTDAVTIMYQDHVINVRHSEPTHSVMATMDGVPIDNFPVHLPWVRIEKLPGEQVSVLLMAIQVEVSYYMYSRGFKVRLPSQLYLNKTEGLCGNCNSEIDDDSMNNQAGLGWLVSKLLREPPTGEEDLCQIAPQPECTPLDPAQDPCLKLLDSDLFKMCNAVVDPLPYITACQYDTCKSSDPNSAACPSFESYARECSRYQVCLSWRSSQLCPIECPSGMEYQQCGSGCQSICGQDKDLTFTCPMSVNDGCYCPAGHAFNQDLGRCVPQDHCEPCDTEGHYKGDHWKPDACTTCSCDADGHVQCVKRSCALEECPPDHERTIIQPEENECCPTVKCMKEENLVTKKPCPEVPVPGCGQYQVLRFQNIDGCPRQVCECIPFDECPPMDTPAANPLVGVSYHVNTTGCCYHLDRVCSLDECPPKPECPPFYEIEVKASWEELCCPEFSCVPPKDVCVYEHVYEQHQNLKILTTTPQPKGKPKKGVKGKRSIQSRQDSLIQQYAINATWKDGPCLECTCLMELNNPLPRTTCTATNCPEAVDDDYEIKAEPVQDNCCPRHVRVACRQGSKTYKVGETWSSPSGDPCQTYICLEGSDGTIIKQLQIESCPNCPSGWEYQTANASVCCGTCQQVACVSADGSQHAIGSTWKADLCTKISCVLRDNGLQMESLRENCDKPTDEDKLLYNYETITPPNQCCPIYKRTSCLYNGKEYQVNDTWSTNDQCVTMVCSLQADGQVARQEVMLSCPPASDCLEGYEHEPPGPTECCGKCVQVACILNGTLHPIGSSWNPDPCTFYSCVGSRGHGHVTESQVLCSPIGDCPEKNRVKKPDECCPICNATESQKNCLPEEVPLEKTVGYVIHDSVMHGKCVNVEPVHGLTECVGHCQSKTIHEPNSIDPTSHCECCQAEETKELKTTLTCSDGKTWVQVLRVPTSCTCSLGCTGLGDQQTLNSPVVQAENLMLATQQQQNLESLTQLVQNQLQQQQQEDDDQSQILQQQRQGRGDAIARNSGGGQF</sequence>
<dbReference type="InterPro" id="IPR036508">
    <property type="entry name" value="Chitin-bd_dom_sf"/>
</dbReference>
<dbReference type="GO" id="GO:0031012">
    <property type="term" value="C:extracellular matrix"/>
    <property type="evidence" value="ECO:0007669"/>
    <property type="project" value="TreeGrafter"/>
</dbReference>
<dbReference type="InterPro" id="IPR008979">
    <property type="entry name" value="Galactose-bd-like_sf"/>
</dbReference>
<keyword evidence="4" id="KW-0732">Signal</keyword>
<dbReference type="InterPro" id="IPR001846">
    <property type="entry name" value="VWF_type-D"/>
</dbReference>
<comment type="caution">
    <text evidence="9">Lacks conserved residue(s) required for the propagation of feature annotation.</text>
</comment>
<keyword evidence="7 9" id="KW-1015">Disulfide bond</keyword>
<feature type="domain" description="CTCK" evidence="11">
    <location>
        <begin position="3278"/>
        <end position="3375"/>
    </location>
</feature>
<reference evidence="16" key="1">
    <citation type="submission" date="2021-11" db="EMBL/GenBank/DDBJ databases">
        <authorList>
            <person name="Schell T."/>
        </authorList>
    </citation>
    <scope>NUCLEOTIDE SEQUENCE</scope>
    <source>
        <strain evidence="16">M5</strain>
    </source>
</reference>
<keyword evidence="17" id="KW-1185">Reference proteome</keyword>
<feature type="domain" description="VWFD" evidence="15">
    <location>
        <begin position="2377"/>
        <end position="2566"/>
    </location>
</feature>
<dbReference type="PROSITE" id="PS50022">
    <property type="entry name" value="FA58C_3"/>
    <property type="match status" value="2"/>
</dbReference>
<dbReference type="EMBL" id="CAKKLH010000025">
    <property type="protein sequence ID" value="CAH0099842.1"/>
    <property type="molecule type" value="Genomic_DNA"/>
</dbReference>
<feature type="compositionally biased region" description="Polar residues" evidence="10">
    <location>
        <begin position="1993"/>
        <end position="2012"/>
    </location>
</feature>
<keyword evidence="5" id="KW-0677">Repeat</keyword>
<feature type="domain" description="VWFD" evidence="15">
    <location>
        <begin position="389"/>
        <end position="471"/>
    </location>
</feature>
<dbReference type="OrthoDB" id="6262482at2759"/>
<dbReference type="Proteomes" id="UP000789390">
    <property type="component" value="Unassembled WGS sequence"/>
</dbReference>
<keyword evidence="3" id="KW-0964">Secreted</keyword>
<name>A0A8J2RFB7_9CRUS</name>
<dbReference type="Pfam" id="PF00754">
    <property type="entry name" value="F5_F8_type_C"/>
    <property type="match status" value="2"/>
</dbReference>
<accession>A0A8J2RFB7</accession>
<dbReference type="InterPro" id="IPR050780">
    <property type="entry name" value="Mucin_vWF_Thrombospondin_sf"/>
</dbReference>
<dbReference type="Pfam" id="PF00093">
    <property type="entry name" value="VWC"/>
    <property type="match status" value="1"/>
</dbReference>
<dbReference type="SMART" id="SM00216">
    <property type="entry name" value="VWD"/>
    <property type="match status" value="3"/>
</dbReference>
<evidence type="ECO:0000256" key="2">
    <source>
        <dbReference type="ARBA" id="ARBA00009456"/>
    </source>
</evidence>
<evidence type="ECO:0000259" key="11">
    <source>
        <dbReference type="PROSITE" id="PS01225"/>
    </source>
</evidence>
<evidence type="ECO:0000256" key="6">
    <source>
        <dbReference type="ARBA" id="ARBA00023008"/>
    </source>
</evidence>
<dbReference type="SUPFAM" id="SSF57567">
    <property type="entry name" value="Serine protease inhibitors"/>
    <property type="match status" value="3"/>
</dbReference>
<comment type="caution">
    <text evidence="16">The sequence shown here is derived from an EMBL/GenBank/DDBJ whole genome shotgun (WGS) entry which is preliminary data.</text>
</comment>
<dbReference type="InterPro" id="IPR002919">
    <property type="entry name" value="TIL_dom"/>
</dbReference>
<dbReference type="SUPFAM" id="SSF57625">
    <property type="entry name" value="Invertebrate chitin-binding proteins"/>
    <property type="match status" value="1"/>
</dbReference>
<organism evidence="16 17">
    <name type="scientific">Daphnia galeata</name>
    <dbReference type="NCBI Taxonomy" id="27404"/>
    <lineage>
        <taxon>Eukaryota</taxon>
        <taxon>Metazoa</taxon>
        <taxon>Ecdysozoa</taxon>
        <taxon>Arthropoda</taxon>
        <taxon>Crustacea</taxon>
        <taxon>Branchiopoda</taxon>
        <taxon>Diplostraca</taxon>
        <taxon>Cladocera</taxon>
        <taxon>Anomopoda</taxon>
        <taxon>Daphniidae</taxon>
        <taxon>Daphnia</taxon>
    </lineage>
</organism>
<dbReference type="Pfam" id="PF00094">
    <property type="entry name" value="VWD"/>
    <property type="match status" value="4"/>
</dbReference>
<dbReference type="Pfam" id="PF01826">
    <property type="entry name" value="TIL"/>
    <property type="match status" value="2"/>
</dbReference>
<evidence type="ECO:0000256" key="3">
    <source>
        <dbReference type="ARBA" id="ARBA00022525"/>
    </source>
</evidence>
<dbReference type="PROSITE" id="PS51233">
    <property type="entry name" value="VWFD"/>
    <property type="match status" value="4"/>
</dbReference>
<dbReference type="SMART" id="SM00214">
    <property type="entry name" value="VWC"/>
    <property type="match status" value="7"/>
</dbReference>
<dbReference type="InterPro" id="IPR000421">
    <property type="entry name" value="FA58C"/>
</dbReference>
<dbReference type="InterPro" id="IPR025155">
    <property type="entry name" value="WxxW_domain"/>
</dbReference>
<feature type="disulfide bond" evidence="9">
    <location>
        <begin position="3314"/>
        <end position="3368"/>
    </location>
</feature>
<dbReference type="GO" id="GO:0005615">
    <property type="term" value="C:extracellular space"/>
    <property type="evidence" value="ECO:0007669"/>
    <property type="project" value="TreeGrafter"/>
</dbReference>
<dbReference type="Gene3D" id="2.10.25.10">
    <property type="entry name" value="Laminin"/>
    <property type="match status" value="3"/>
</dbReference>
<feature type="region of interest" description="Disordered" evidence="10">
    <location>
        <begin position="1993"/>
        <end position="2034"/>
    </location>
</feature>
<dbReference type="SMART" id="SM00041">
    <property type="entry name" value="CT"/>
    <property type="match status" value="1"/>
</dbReference>
<dbReference type="SMART" id="SM00192">
    <property type="entry name" value="LDLa"/>
    <property type="match status" value="1"/>
</dbReference>
<evidence type="ECO:0000259" key="15">
    <source>
        <dbReference type="PROSITE" id="PS51233"/>
    </source>
</evidence>
<feature type="domain" description="F5/8 type C" evidence="12">
    <location>
        <begin position="1409"/>
        <end position="1572"/>
    </location>
</feature>
<evidence type="ECO:0000313" key="16">
    <source>
        <dbReference type="EMBL" id="CAH0099842.1"/>
    </source>
</evidence>
<dbReference type="SUPFAM" id="SSF57603">
    <property type="entry name" value="FnI-like domain"/>
    <property type="match status" value="1"/>
</dbReference>
<feature type="domain" description="Chitin-binding type-2" evidence="14">
    <location>
        <begin position="905"/>
        <end position="969"/>
    </location>
</feature>
<dbReference type="InterPro" id="IPR006207">
    <property type="entry name" value="Cys_knot_C"/>
</dbReference>
<dbReference type="GO" id="GO:0008061">
    <property type="term" value="F:chitin binding"/>
    <property type="evidence" value="ECO:0007669"/>
    <property type="project" value="InterPro"/>
</dbReference>
<dbReference type="PANTHER" id="PTHR11339:SF386">
    <property type="entry name" value="HEMOLECTIN, ISOFORM A"/>
    <property type="match status" value="1"/>
</dbReference>
<evidence type="ECO:0000256" key="10">
    <source>
        <dbReference type="SAM" id="MobiDB-lite"/>
    </source>
</evidence>
<dbReference type="SMART" id="SM00215">
    <property type="entry name" value="VWC_out"/>
    <property type="match status" value="1"/>
</dbReference>
<evidence type="ECO:0000256" key="7">
    <source>
        <dbReference type="ARBA" id="ARBA00023157"/>
    </source>
</evidence>
<dbReference type="CDD" id="cd00057">
    <property type="entry name" value="FA58C"/>
    <property type="match status" value="1"/>
</dbReference>
<keyword evidence="6" id="KW-0186">Copper</keyword>
<evidence type="ECO:0000256" key="4">
    <source>
        <dbReference type="ARBA" id="ARBA00022729"/>
    </source>
</evidence>
<dbReference type="PROSITE" id="PS50184">
    <property type="entry name" value="VWFC_2"/>
    <property type="match status" value="3"/>
</dbReference>
<feature type="domain" description="VWFC" evidence="13">
    <location>
        <begin position="3136"/>
        <end position="3204"/>
    </location>
</feature>
<feature type="domain" description="VWFC" evidence="13">
    <location>
        <begin position="2700"/>
        <end position="2773"/>
    </location>
</feature>
<dbReference type="PROSITE" id="PS01208">
    <property type="entry name" value="VWFC_1"/>
    <property type="match status" value="1"/>
</dbReference>
<proteinExistence type="inferred from homology"/>
<dbReference type="SMART" id="SM00832">
    <property type="entry name" value="C8"/>
    <property type="match status" value="3"/>
</dbReference>
<feature type="domain" description="VWFC" evidence="13">
    <location>
        <begin position="3206"/>
        <end position="3270"/>
    </location>
</feature>
<evidence type="ECO:0000259" key="14">
    <source>
        <dbReference type="PROSITE" id="PS50940"/>
    </source>
</evidence>
<feature type="disulfide bond" evidence="9">
    <location>
        <begin position="3318"/>
        <end position="3370"/>
    </location>
</feature>
<dbReference type="PROSITE" id="PS50940">
    <property type="entry name" value="CHIT_BIND_II"/>
    <property type="match status" value="1"/>
</dbReference>
<evidence type="ECO:0000259" key="13">
    <source>
        <dbReference type="PROSITE" id="PS50184"/>
    </source>
</evidence>
<dbReference type="InterPro" id="IPR002172">
    <property type="entry name" value="LDrepeatLR_classA_rpt"/>
</dbReference>
<dbReference type="Pfam" id="PF13330">
    <property type="entry name" value="Mucin2_WxxW"/>
    <property type="match status" value="4"/>
</dbReference>
<dbReference type="Gene3D" id="2.60.120.260">
    <property type="entry name" value="Galactose-binding domain-like"/>
    <property type="match status" value="2"/>
</dbReference>
<gene>
    <name evidence="16" type="ORF">DGAL_LOCUS2000</name>
</gene>
<dbReference type="SMART" id="SM00231">
    <property type="entry name" value="FA58C"/>
    <property type="match status" value="2"/>
</dbReference>
<evidence type="ECO:0000256" key="5">
    <source>
        <dbReference type="ARBA" id="ARBA00022737"/>
    </source>
</evidence>
<dbReference type="CDD" id="cd19941">
    <property type="entry name" value="TIL"/>
    <property type="match status" value="4"/>
</dbReference>
<feature type="domain" description="VWFD" evidence="15">
    <location>
        <begin position="1"/>
        <end position="138"/>
    </location>
</feature>
<dbReference type="InterPro" id="IPR002557">
    <property type="entry name" value="Chitin-bd_dom"/>
</dbReference>
<dbReference type="SMART" id="SM00494">
    <property type="entry name" value="ChtBD2"/>
    <property type="match status" value="1"/>
</dbReference>
<feature type="compositionally biased region" description="Low complexity" evidence="10">
    <location>
        <begin position="1370"/>
        <end position="1388"/>
    </location>
</feature>